<keyword evidence="2" id="KW-1185">Reference proteome</keyword>
<accession>A0A5N1JFH5</accession>
<dbReference type="RefSeq" id="WP_150878263.1">
    <property type="nucleotide sequence ID" value="NZ_VTWS01000004.1"/>
</dbReference>
<dbReference type="EMBL" id="VTWS01000004">
    <property type="protein sequence ID" value="KAA9353016.1"/>
    <property type="molecule type" value="Genomic_DNA"/>
</dbReference>
<evidence type="ECO:0000313" key="1">
    <source>
        <dbReference type="EMBL" id="KAA9353016.1"/>
    </source>
</evidence>
<name>A0A5N1JFH5_9BACT</name>
<proteinExistence type="predicted"/>
<protein>
    <submittedName>
        <fullName evidence="1">Uncharacterized protein</fullName>
    </submittedName>
</protein>
<dbReference type="AlphaFoldDB" id="A0A5N1JFH5"/>
<sequence length="85" mass="9970">MLESQQYTCQISELPLYHYTALLLPLKGYPLCQWDMYVAEDIGFAKCAPATQNRTRTLKSSKIRPLRLNRKYKPRQSLLKFPGNY</sequence>
<comment type="caution">
    <text evidence="1">The sequence shown here is derived from an EMBL/GenBank/DDBJ whole genome shotgun (WGS) entry which is preliminary data.</text>
</comment>
<evidence type="ECO:0000313" key="2">
    <source>
        <dbReference type="Proteomes" id="UP000326344"/>
    </source>
</evidence>
<gene>
    <name evidence="1" type="ORF">F0P93_17705</name>
</gene>
<organism evidence="1 2">
    <name type="scientific">Larkinella humicola</name>
    <dbReference type="NCBI Taxonomy" id="2607654"/>
    <lineage>
        <taxon>Bacteria</taxon>
        <taxon>Pseudomonadati</taxon>
        <taxon>Bacteroidota</taxon>
        <taxon>Cytophagia</taxon>
        <taxon>Cytophagales</taxon>
        <taxon>Spirosomataceae</taxon>
        <taxon>Larkinella</taxon>
    </lineage>
</organism>
<dbReference type="Proteomes" id="UP000326344">
    <property type="component" value="Unassembled WGS sequence"/>
</dbReference>
<reference evidence="1 2" key="1">
    <citation type="submission" date="2019-09" db="EMBL/GenBank/DDBJ databases">
        <title>Genome Sequence of Larkinella sp MA1.</title>
        <authorList>
            <person name="Srinivasan S."/>
        </authorList>
    </citation>
    <scope>NUCLEOTIDE SEQUENCE [LARGE SCALE GENOMIC DNA]</scope>
    <source>
        <strain evidence="1 2">MA1</strain>
    </source>
</reference>